<sequence length="355" mass="38055">MKKFSPMFFFILLMSFPVMLVSAAAGDCSDDSAYDGRDRVEALKFKLIAAFTILLAGFLGVSVPNIGKKFPMFHPDSNLFFLVKAFAAGVILATGFIHVLPDAFETLGSPCLPENPWSRFPFPSFVAMVAAILTMMVDLFTTSYYKKAQLDNKPKPVDEESPAQPQGQVPIHTHATHGHAHGSVVYPVGLSGGSDLTRRRVISLVLEIGIIVHSVIIGISLGASVSVDTIKPLVVALTFHQLFEGMGLGGCIAEAQYAARPTLLMVIFFCLTTPIGIAIGFGISRVYNENSPTALIVEGLLNSASAGILIYMALVDLIATDFMSDRLQCNLKLQIGANTSLLLGAGLMSLLAIWA</sequence>
<dbReference type="Proteomes" id="UP001152523">
    <property type="component" value="Unassembled WGS sequence"/>
</dbReference>
<feature type="transmembrane region" description="Helical" evidence="8">
    <location>
        <begin position="204"/>
        <end position="227"/>
    </location>
</feature>
<feature type="transmembrane region" description="Helical" evidence="8">
    <location>
        <begin position="263"/>
        <end position="283"/>
    </location>
</feature>
<accession>A0AAV0ECV9</accession>
<evidence type="ECO:0000256" key="10">
    <source>
        <dbReference type="SAM" id="SignalP"/>
    </source>
</evidence>
<dbReference type="Pfam" id="PF02535">
    <property type="entry name" value="Zip"/>
    <property type="match status" value="1"/>
</dbReference>
<comment type="caution">
    <text evidence="11">The sequence shown here is derived from an EMBL/GenBank/DDBJ whole genome shotgun (WGS) entry which is preliminary data.</text>
</comment>
<feature type="transmembrane region" description="Helical" evidence="8">
    <location>
        <begin position="303"/>
        <end position="323"/>
    </location>
</feature>
<comment type="caution">
    <text evidence="8">Lacks conserved residue(s) required for the propagation of feature annotation.</text>
</comment>
<dbReference type="GO" id="GO:0005886">
    <property type="term" value="C:plasma membrane"/>
    <property type="evidence" value="ECO:0007669"/>
    <property type="project" value="TreeGrafter"/>
</dbReference>
<name>A0AAV0ECV9_9ASTE</name>
<evidence type="ECO:0000256" key="9">
    <source>
        <dbReference type="SAM" id="MobiDB-lite"/>
    </source>
</evidence>
<feature type="transmembrane region" description="Helical" evidence="8">
    <location>
        <begin position="47"/>
        <end position="67"/>
    </location>
</feature>
<evidence type="ECO:0000256" key="1">
    <source>
        <dbReference type="ARBA" id="ARBA00004141"/>
    </source>
</evidence>
<gene>
    <name evidence="11" type="ORF">CEPIT_LOCUS24012</name>
</gene>
<evidence type="ECO:0000256" key="6">
    <source>
        <dbReference type="ARBA" id="ARBA00023065"/>
    </source>
</evidence>
<keyword evidence="5 8" id="KW-1133">Transmembrane helix</keyword>
<feature type="transmembrane region" description="Helical" evidence="8">
    <location>
        <begin position="79"/>
        <end position="100"/>
    </location>
</feature>
<keyword evidence="10" id="KW-0732">Signal</keyword>
<keyword evidence="3 8" id="KW-0813">Transport</keyword>
<evidence type="ECO:0000256" key="7">
    <source>
        <dbReference type="ARBA" id="ARBA00023136"/>
    </source>
</evidence>
<dbReference type="PANTHER" id="PTHR11040:SF153">
    <property type="entry name" value="ZINC TRANSPORTER 8-LIKE"/>
    <property type="match status" value="1"/>
</dbReference>
<evidence type="ECO:0000256" key="3">
    <source>
        <dbReference type="ARBA" id="ARBA00022448"/>
    </source>
</evidence>
<keyword evidence="6 8" id="KW-0406">Ion transport</keyword>
<keyword evidence="12" id="KW-1185">Reference proteome</keyword>
<feature type="chain" id="PRO_5043325710" evidence="10">
    <location>
        <begin position="24"/>
        <end position="355"/>
    </location>
</feature>
<dbReference type="InterPro" id="IPR004698">
    <property type="entry name" value="Zn/Fe_permease_fun/pln"/>
</dbReference>
<organism evidence="11 12">
    <name type="scientific">Cuscuta epithymum</name>
    <dbReference type="NCBI Taxonomy" id="186058"/>
    <lineage>
        <taxon>Eukaryota</taxon>
        <taxon>Viridiplantae</taxon>
        <taxon>Streptophyta</taxon>
        <taxon>Embryophyta</taxon>
        <taxon>Tracheophyta</taxon>
        <taxon>Spermatophyta</taxon>
        <taxon>Magnoliopsida</taxon>
        <taxon>eudicotyledons</taxon>
        <taxon>Gunneridae</taxon>
        <taxon>Pentapetalae</taxon>
        <taxon>asterids</taxon>
        <taxon>lamiids</taxon>
        <taxon>Solanales</taxon>
        <taxon>Convolvulaceae</taxon>
        <taxon>Cuscuteae</taxon>
        <taxon>Cuscuta</taxon>
        <taxon>Cuscuta subgen. Cuscuta</taxon>
    </lineage>
</organism>
<dbReference type="NCBIfam" id="TIGR00820">
    <property type="entry name" value="zip"/>
    <property type="match status" value="1"/>
</dbReference>
<dbReference type="PANTHER" id="PTHR11040">
    <property type="entry name" value="ZINC/IRON TRANSPORTER"/>
    <property type="match status" value="1"/>
</dbReference>
<evidence type="ECO:0000313" key="12">
    <source>
        <dbReference type="Proteomes" id="UP001152523"/>
    </source>
</evidence>
<protein>
    <submittedName>
        <fullName evidence="11">Uncharacterized protein</fullName>
    </submittedName>
</protein>
<evidence type="ECO:0000256" key="8">
    <source>
        <dbReference type="RuleBase" id="RU362088"/>
    </source>
</evidence>
<keyword evidence="7 8" id="KW-0472">Membrane</keyword>
<keyword evidence="4 8" id="KW-0812">Transmembrane</keyword>
<evidence type="ECO:0000256" key="5">
    <source>
        <dbReference type="ARBA" id="ARBA00022989"/>
    </source>
</evidence>
<dbReference type="GO" id="GO:0005385">
    <property type="term" value="F:zinc ion transmembrane transporter activity"/>
    <property type="evidence" value="ECO:0007669"/>
    <property type="project" value="InterPro"/>
</dbReference>
<comment type="similarity">
    <text evidence="2 8">Belongs to the ZIP transporter (TC 2.A.5) family.</text>
</comment>
<dbReference type="InterPro" id="IPR003689">
    <property type="entry name" value="ZIP"/>
</dbReference>
<feature type="region of interest" description="Disordered" evidence="9">
    <location>
        <begin position="152"/>
        <end position="171"/>
    </location>
</feature>
<feature type="transmembrane region" description="Helical" evidence="8">
    <location>
        <begin position="120"/>
        <end position="145"/>
    </location>
</feature>
<comment type="subcellular location">
    <subcellularLocation>
        <location evidence="1 8">Membrane</location>
        <topology evidence="1 8">Multi-pass membrane protein</topology>
    </subcellularLocation>
</comment>
<dbReference type="AlphaFoldDB" id="A0AAV0ECV9"/>
<feature type="signal peptide" evidence="10">
    <location>
        <begin position="1"/>
        <end position="23"/>
    </location>
</feature>
<proteinExistence type="inferred from homology"/>
<dbReference type="EMBL" id="CAMAPF010000921">
    <property type="protein sequence ID" value="CAH9121835.1"/>
    <property type="molecule type" value="Genomic_DNA"/>
</dbReference>
<evidence type="ECO:0000256" key="4">
    <source>
        <dbReference type="ARBA" id="ARBA00022692"/>
    </source>
</evidence>
<feature type="transmembrane region" description="Helical" evidence="8">
    <location>
        <begin position="335"/>
        <end position="354"/>
    </location>
</feature>
<evidence type="ECO:0000256" key="2">
    <source>
        <dbReference type="ARBA" id="ARBA00006939"/>
    </source>
</evidence>
<evidence type="ECO:0000313" key="11">
    <source>
        <dbReference type="EMBL" id="CAH9121835.1"/>
    </source>
</evidence>
<reference evidence="11" key="1">
    <citation type="submission" date="2022-07" db="EMBL/GenBank/DDBJ databases">
        <authorList>
            <person name="Macas J."/>
            <person name="Novak P."/>
            <person name="Neumann P."/>
        </authorList>
    </citation>
    <scope>NUCLEOTIDE SEQUENCE</scope>
</reference>